<name>A0AAW1RA22_9CHLO</name>
<keyword evidence="3" id="KW-1185">Reference proteome</keyword>
<proteinExistence type="predicted"/>
<gene>
    <name evidence="2" type="ORF">WJX72_010817</name>
</gene>
<sequence length="194" mass="20770">MSALTPIASTVGSSQTLAFCNAARKQQQQQPHHCCNFAERQRRWGAGRWQPTCVYTVDGGIRHELQHDELPASDFTSTHDAWPWPLARHGRVARLQGLEEDDGPLASCGGRGSTNSGDDDSGNNGGSNRGEPGWAEDDEDAGEDEDEDEDDDSASSSSSGASSASDISEADFNVSATVNHPPPPSDRHTYTVCL</sequence>
<evidence type="ECO:0000256" key="1">
    <source>
        <dbReference type="SAM" id="MobiDB-lite"/>
    </source>
</evidence>
<dbReference type="EMBL" id="JALJOR010000001">
    <property type="protein sequence ID" value="KAK9830286.1"/>
    <property type="molecule type" value="Genomic_DNA"/>
</dbReference>
<dbReference type="Proteomes" id="UP001489004">
    <property type="component" value="Unassembled WGS sequence"/>
</dbReference>
<evidence type="ECO:0000313" key="2">
    <source>
        <dbReference type="EMBL" id="KAK9830286.1"/>
    </source>
</evidence>
<accession>A0AAW1RA22</accession>
<feature type="compositionally biased region" description="Basic and acidic residues" evidence="1">
    <location>
        <begin position="185"/>
        <end position="194"/>
    </location>
</feature>
<organism evidence="2 3">
    <name type="scientific">[Myrmecia] bisecta</name>
    <dbReference type="NCBI Taxonomy" id="41462"/>
    <lineage>
        <taxon>Eukaryota</taxon>
        <taxon>Viridiplantae</taxon>
        <taxon>Chlorophyta</taxon>
        <taxon>core chlorophytes</taxon>
        <taxon>Trebouxiophyceae</taxon>
        <taxon>Trebouxiales</taxon>
        <taxon>Trebouxiaceae</taxon>
        <taxon>Myrmecia</taxon>
    </lineage>
</organism>
<feature type="compositionally biased region" description="Low complexity" evidence="1">
    <location>
        <begin position="154"/>
        <end position="171"/>
    </location>
</feature>
<feature type="region of interest" description="Disordered" evidence="1">
    <location>
        <begin position="98"/>
        <end position="194"/>
    </location>
</feature>
<evidence type="ECO:0000313" key="3">
    <source>
        <dbReference type="Proteomes" id="UP001489004"/>
    </source>
</evidence>
<protein>
    <submittedName>
        <fullName evidence="2">Uncharacterized protein</fullName>
    </submittedName>
</protein>
<dbReference type="AlphaFoldDB" id="A0AAW1RA22"/>
<reference evidence="2 3" key="1">
    <citation type="journal article" date="2024" name="Nat. Commun.">
        <title>Phylogenomics reveals the evolutionary origins of lichenization in chlorophyte algae.</title>
        <authorList>
            <person name="Puginier C."/>
            <person name="Libourel C."/>
            <person name="Otte J."/>
            <person name="Skaloud P."/>
            <person name="Haon M."/>
            <person name="Grisel S."/>
            <person name="Petersen M."/>
            <person name="Berrin J.G."/>
            <person name="Delaux P.M."/>
            <person name="Dal Grande F."/>
            <person name="Keller J."/>
        </authorList>
    </citation>
    <scope>NUCLEOTIDE SEQUENCE [LARGE SCALE GENOMIC DNA]</scope>
    <source>
        <strain evidence="2 3">SAG 2043</strain>
    </source>
</reference>
<feature type="compositionally biased region" description="Acidic residues" evidence="1">
    <location>
        <begin position="134"/>
        <end position="153"/>
    </location>
</feature>
<comment type="caution">
    <text evidence="2">The sequence shown here is derived from an EMBL/GenBank/DDBJ whole genome shotgun (WGS) entry which is preliminary data.</text>
</comment>